<feature type="domain" description="Cyclodeaminase/cyclohydrolase" evidence="1">
    <location>
        <begin position="10"/>
        <end position="189"/>
    </location>
</feature>
<dbReference type="InterPro" id="IPR007044">
    <property type="entry name" value="Cyclodeamin/CycHdrlase"/>
</dbReference>
<protein>
    <recommendedName>
        <fullName evidence="1">Cyclodeaminase/cyclohydrolase domain-containing protein</fullName>
    </recommendedName>
</protein>
<dbReference type="GO" id="GO:0003824">
    <property type="term" value="F:catalytic activity"/>
    <property type="evidence" value="ECO:0007669"/>
    <property type="project" value="InterPro"/>
</dbReference>
<proteinExistence type="predicted"/>
<evidence type="ECO:0000313" key="2">
    <source>
        <dbReference type="EMBL" id="ASS37325.1"/>
    </source>
</evidence>
<evidence type="ECO:0000259" key="1">
    <source>
        <dbReference type="Pfam" id="PF04961"/>
    </source>
</evidence>
<organism evidence="2 3">
    <name type="scientific">Mogibacterium pumilum</name>
    <dbReference type="NCBI Taxonomy" id="86332"/>
    <lineage>
        <taxon>Bacteria</taxon>
        <taxon>Bacillati</taxon>
        <taxon>Bacillota</taxon>
        <taxon>Clostridia</taxon>
        <taxon>Peptostreptococcales</taxon>
        <taxon>Anaerovoracaceae</taxon>
        <taxon>Mogibacterium</taxon>
    </lineage>
</organism>
<dbReference type="SUPFAM" id="SSF101262">
    <property type="entry name" value="Methenyltetrahydrofolate cyclohydrolase-like"/>
    <property type="match status" value="1"/>
</dbReference>
<dbReference type="Proteomes" id="UP000214689">
    <property type="component" value="Chromosome"/>
</dbReference>
<dbReference type="RefSeq" id="WP_094233549.1">
    <property type="nucleotide sequence ID" value="NZ_CP016199.1"/>
</dbReference>
<name>A0A223AQV2_9FIRM</name>
<evidence type="ECO:0000313" key="3">
    <source>
        <dbReference type="Proteomes" id="UP000214689"/>
    </source>
</evidence>
<dbReference type="OrthoDB" id="7959174at2"/>
<keyword evidence="3" id="KW-1185">Reference proteome</keyword>
<dbReference type="EMBL" id="CP016199">
    <property type="protein sequence ID" value="ASS37325.1"/>
    <property type="molecule type" value="Genomic_DNA"/>
</dbReference>
<dbReference type="Gene3D" id="1.20.120.680">
    <property type="entry name" value="Formiminotetrahydrofolate cyclodeaminase monomer, up-and-down helical bundle"/>
    <property type="match status" value="1"/>
</dbReference>
<reference evidence="3" key="1">
    <citation type="submission" date="2016-05" db="EMBL/GenBank/DDBJ databases">
        <authorList>
            <person name="Holder M.E."/>
            <person name="Ajami N.J."/>
            <person name="Petrosino J.F."/>
        </authorList>
    </citation>
    <scope>NUCLEOTIDE SEQUENCE [LARGE SCALE GENOMIC DNA]</scope>
    <source>
        <strain evidence="3">ATCC 700696</strain>
    </source>
</reference>
<dbReference type="Pfam" id="PF04961">
    <property type="entry name" value="FTCD_C"/>
    <property type="match status" value="1"/>
</dbReference>
<sequence length="207" mass="21737">MTGRLIDEKINEYVEALSSGAPTPGGGAVAALTAAQGAALIMMVANLTVGKKKYAEFEELNVAAIEEAKGYLDQLMAGVDEDKKAFGQVANAYGMPKETDEEKAARSEAIAIASIGAAEAPLKVMRAGTCALRLTDSLIGRSNKQLVSDLYVAALNLNSGVQAAEFNVSANVPFIPDRELAESWKVESEKLAEEAATVSTKILSQAK</sequence>
<dbReference type="InterPro" id="IPR036178">
    <property type="entry name" value="Formintransfe-cycloase-like_sf"/>
</dbReference>
<gene>
    <name evidence="2" type="ORF">AXF17_01785</name>
</gene>
<accession>A0A223AQV2</accession>
<dbReference type="AlphaFoldDB" id="A0A223AQV2"/>